<proteinExistence type="predicted"/>
<evidence type="ECO:0000313" key="1">
    <source>
        <dbReference type="EMBL" id="WNQ12611.1"/>
    </source>
</evidence>
<reference evidence="1 2" key="1">
    <citation type="submission" date="2022-02" db="EMBL/GenBank/DDBJ databases">
        <title>Paenibacillus sp. MBLB1776 Whole Genome Shotgun Sequencing.</title>
        <authorList>
            <person name="Hwang C.Y."/>
            <person name="Cho E.-S."/>
            <person name="Seo M.-J."/>
        </authorList>
    </citation>
    <scope>NUCLEOTIDE SEQUENCE [LARGE SCALE GENOMIC DNA]</scope>
    <source>
        <strain evidence="1 2">MBLB1776</strain>
    </source>
</reference>
<gene>
    <name evidence="1" type="ORF">MJA45_06155</name>
</gene>
<dbReference type="Proteomes" id="UP001305702">
    <property type="component" value="Chromosome"/>
</dbReference>
<keyword evidence="2" id="KW-1185">Reference proteome</keyword>
<evidence type="ECO:0000313" key="2">
    <source>
        <dbReference type="Proteomes" id="UP001305702"/>
    </source>
</evidence>
<dbReference type="EMBL" id="CP130318">
    <property type="protein sequence ID" value="WNQ12611.1"/>
    <property type="molecule type" value="Genomic_DNA"/>
</dbReference>
<organism evidence="1 2">
    <name type="scientific">Paenibacillus aurantius</name>
    <dbReference type="NCBI Taxonomy" id="2918900"/>
    <lineage>
        <taxon>Bacteria</taxon>
        <taxon>Bacillati</taxon>
        <taxon>Bacillota</taxon>
        <taxon>Bacilli</taxon>
        <taxon>Bacillales</taxon>
        <taxon>Paenibacillaceae</taxon>
        <taxon>Paenibacillus</taxon>
    </lineage>
</organism>
<dbReference type="AlphaFoldDB" id="A0AA96RGK3"/>
<sequence length="54" mass="5788">MGASPFLDPQVYTIGYGGGGQMVCADTHSSGEKALGLESSPSGLFRRRTVRERR</sequence>
<protein>
    <submittedName>
        <fullName evidence="1">Uncharacterized protein</fullName>
    </submittedName>
</protein>
<dbReference type="KEGG" id="paun:MJA45_06155"/>
<dbReference type="RefSeq" id="WP_315606389.1">
    <property type="nucleotide sequence ID" value="NZ_CP130318.1"/>
</dbReference>
<accession>A0AA96RGK3</accession>
<name>A0AA96RGK3_9BACL</name>